<protein>
    <submittedName>
        <fullName evidence="2">Uncharacterized protein</fullName>
    </submittedName>
</protein>
<accession>A0ABP6UB06</accession>
<feature type="compositionally biased region" description="Pro residues" evidence="1">
    <location>
        <begin position="54"/>
        <end position="63"/>
    </location>
</feature>
<proteinExistence type="predicted"/>
<sequence>MDAGAGGPGPADDVGVPLGGLRRGEQLDERGGVPVPVRRGLPHGLRPLGEEQPFLPPEVPPGQPSRGGDAG</sequence>
<evidence type="ECO:0000313" key="3">
    <source>
        <dbReference type="Proteomes" id="UP001501455"/>
    </source>
</evidence>
<keyword evidence="3" id="KW-1185">Reference proteome</keyword>
<evidence type="ECO:0000313" key="2">
    <source>
        <dbReference type="EMBL" id="GAA3503719.1"/>
    </source>
</evidence>
<dbReference type="EMBL" id="BAAAXF010000077">
    <property type="protein sequence ID" value="GAA3503719.1"/>
    <property type="molecule type" value="Genomic_DNA"/>
</dbReference>
<reference evidence="3" key="1">
    <citation type="journal article" date="2019" name="Int. J. Syst. Evol. Microbiol.">
        <title>The Global Catalogue of Microorganisms (GCM) 10K type strain sequencing project: providing services to taxonomists for standard genome sequencing and annotation.</title>
        <authorList>
            <consortium name="The Broad Institute Genomics Platform"/>
            <consortium name="The Broad Institute Genome Sequencing Center for Infectious Disease"/>
            <person name="Wu L."/>
            <person name="Ma J."/>
        </authorList>
    </citation>
    <scope>NUCLEOTIDE SEQUENCE [LARGE SCALE GENOMIC DNA]</scope>
    <source>
        <strain evidence="3">JCM 4816</strain>
    </source>
</reference>
<gene>
    <name evidence="2" type="ORF">GCM10019016_108300</name>
</gene>
<comment type="caution">
    <text evidence="2">The sequence shown here is derived from an EMBL/GenBank/DDBJ whole genome shotgun (WGS) entry which is preliminary data.</text>
</comment>
<feature type="region of interest" description="Disordered" evidence="1">
    <location>
        <begin position="1"/>
        <end position="71"/>
    </location>
</feature>
<feature type="compositionally biased region" description="Basic and acidic residues" evidence="1">
    <location>
        <begin position="22"/>
        <end position="31"/>
    </location>
</feature>
<organism evidence="2 3">
    <name type="scientific">Streptomyces prasinosporus</name>
    <dbReference type="NCBI Taxonomy" id="68256"/>
    <lineage>
        <taxon>Bacteria</taxon>
        <taxon>Bacillati</taxon>
        <taxon>Actinomycetota</taxon>
        <taxon>Actinomycetes</taxon>
        <taxon>Kitasatosporales</taxon>
        <taxon>Streptomycetaceae</taxon>
        <taxon>Streptomyces</taxon>
        <taxon>Streptomyces albogriseolus group</taxon>
    </lineage>
</organism>
<name>A0ABP6UB06_9ACTN</name>
<dbReference type="Proteomes" id="UP001501455">
    <property type="component" value="Unassembled WGS sequence"/>
</dbReference>
<feature type="compositionally biased region" description="Low complexity" evidence="1">
    <location>
        <begin position="10"/>
        <end position="20"/>
    </location>
</feature>
<evidence type="ECO:0000256" key="1">
    <source>
        <dbReference type="SAM" id="MobiDB-lite"/>
    </source>
</evidence>